<evidence type="ECO:0000313" key="11">
    <source>
        <dbReference type="Proteomes" id="UP000602395"/>
    </source>
</evidence>
<feature type="transmembrane region" description="Helical" evidence="8">
    <location>
        <begin position="415"/>
        <end position="432"/>
    </location>
</feature>
<keyword evidence="11" id="KW-1185">Reference proteome</keyword>
<dbReference type="PROSITE" id="PS50850">
    <property type="entry name" value="MFS"/>
    <property type="match status" value="1"/>
</dbReference>
<keyword evidence="6 8" id="KW-1133">Transmembrane helix</keyword>
<keyword evidence="5 8" id="KW-0812">Transmembrane</keyword>
<evidence type="ECO:0000256" key="5">
    <source>
        <dbReference type="ARBA" id="ARBA00022692"/>
    </source>
</evidence>
<keyword evidence="4" id="KW-1003">Cell membrane</keyword>
<accession>A0ABR7WHP7</accession>
<keyword evidence="3" id="KW-0813">Transport</keyword>
<dbReference type="Proteomes" id="UP000602395">
    <property type="component" value="Unassembled WGS sequence"/>
</dbReference>
<feature type="transmembrane region" description="Helical" evidence="8">
    <location>
        <begin position="242"/>
        <end position="259"/>
    </location>
</feature>
<feature type="transmembrane region" description="Helical" evidence="8">
    <location>
        <begin position="60"/>
        <end position="78"/>
    </location>
</feature>
<dbReference type="InterPro" id="IPR020846">
    <property type="entry name" value="MFS_dom"/>
</dbReference>
<dbReference type="Pfam" id="PF07690">
    <property type="entry name" value="MFS_1"/>
    <property type="match status" value="1"/>
</dbReference>
<feature type="transmembrane region" description="Helical" evidence="8">
    <location>
        <begin position="115"/>
        <end position="137"/>
    </location>
</feature>
<sequence length="487" mass="50312">MNLPTMSGPVTDISELGTRRRMAILATCCLSLFIVGIDTSGVNVALPAIGSELGATASQLQWVIDAYTLVLASLLMLGGSLGDRLGRKRVFQVGLTVFGLGSIFCSLAVSPEMLIGARMLQAVGGAMMNPVAMSIITNTFTEPKERARAIGMWGTAIGVSMALGPLVGGALVDGIGWEAIFWLNVPVCLAACILTAILVPESKAARARRPDPAGQFLILVFLATLTYGIIEGRGLGWDSGLVVGAFTAAIVALLLFLLVESRRHEPLLDLRFFHSIPFSSSVIGAILAFSAMGGFLFLNTLYLQQVRGLSPLQAGLMTLPMAVANAVFSPLSGRLVGDRGARVPMVGAGVMVLASGVMLTQAGHDTSMWYLGVAYLFLGVGMGLVNAPITNAAVSGMPRSQAGVASAIASTSRQVGISLGVAIFGAVAFAGLDGPVSDGLAAASHPAWILMASCGVGIIIVGIVSTGRRAARTAERTREQIVATTGP</sequence>
<feature type="transmembrane region" description="Helical" evidence="8">
    <location>
        <begin position="343"/>
        <end position="362"/>
    </location>
</feature>
<organism evidence="10 11">
    <name type="scientific">Gordonia hankookensis</name>
    <dbReference type="NCBI Taxonomy" id="589403"/>
    <lineage>
        <taxon>Bacteria</taxon>
        <taxon>Bacillati</taxon>
        <taxon>Actinomycetota</taxon>
        <taxon>Actinomycetes</taxon>
        <taxon>Mycobacteriales</taxon>
        <taxon>Gordoniaceae</taxon>
        <taxon>Gordonia</taxon>
    </lineage>
</organism>
<protein>
    <submittedName>
        <fullName evidence="10">MFS transporter</fullName>
    </submittedName>
</protein>
<evidence type="ECO:0000256" key="6">
    <source>
        <dbReference type="ARBA" id="ARBA00022989"/>
    </source>
</evidence>
<feature type="transmembrane region" description="Helical" evidence="8">
    <location>
        <begin position="314"/>
        <end position="331"/>
    </location>
</feature>
<feature type="transmembrane region" description="Helical" evidence="8">
    <location>
        <begin position="280"/>
        <end position="302"/>
    </location>
</feature>
<feature type="transmembrane region" description="Helical" evidence="8">
    <location>
        <begin position="368"/>
        <end position="394"/>
    </location>
</feature>
<dbReference type="NCBIfam" id="TIGR00711">
    <property type="entry name" value="efflux_EmrB"/>
    <property type="match status" value="1"/>
</dbReference>
<evidence type="ECO:0000256" key="7">
    <source>
        <dbReference type="ARBA" id="ARBA00023136"/>
    </source>
</evidence>
<dbReference type="Gene3D" id="1.20.1250.20">
    <property type="entry name" value="MFS general substrate transporter like domains"/>
    <property type="match status" value="1"/>
</dbReference>
<evidence type="ECO:0000256" key="3">
    <source>
        <dbReference type="ARBA" id="ARBA00022448"/>
    </source>
</evidence>
<feature type="transmembrane region" description="Helical" evidence="8">
    <location>
        <begin position="212"/>
        <end position="230"/>
    </location>
</feature>
<evidence type="ECO:0000259" key="9">
    <source>
        <dbReference type="PROSITE" id="PS50850"/>
    </source>
</evidence>
<dbReference type="InterPro" id="IPR036259">
    <property type="entry name" value="MFS_trans_sf"/>
</dbReference>
<dbReference type="PANTHER" id="PTHR42718">
    <property type="entry name" value="MAJOR FACILITATOR SUPERFAMILY MULTIDRUG TRANSPORTER MFSC"/>
    <property type="match status" value="1"/>
</dbReference>
<feature type="transmembrane region" description="Helical" evidence="8">
    <location>
        <begin position="447"/>
        <end position="466"/>
    </location>
</feature>
<evidence type="ECO:0000313" key="10">
    <source>
        <dbReference type="EMBL" id="MBD1322285.1"/>
    </source>
</evidence>
<evidence type="ECO:0000256" key="8">
    <source>
        <dbReference type="SAM" id="Phobius"/>
    </source>
</evidence>
<evidence type="ECO:0000256" key="4">
    <source>
        <dbReference type="ARBA" id="ARBA00022475"/>
    </source>
</evidence>
<dbReference type="PRINTS" id="PR01036">
    <property type="entry name" value="TCRTETB"/>
</dbReference>
<feature type="transmembrane region" description="Helical" evidence="8">
    <location>
        <begin position="179"/>
        <end position="200"/>
    </location>
</feature>
<dbReference type="EMBL" id="JACWMS010000005">
    <property type="protein sequence ID" value="MBD1322285.1"/>
    <property type="molecule type" value="Genomic_DNA"/>
</dbReference>
<gene>
    <name evidence="10" type="ORF">IDF66_22115</name>
</gene>
<feature type="domain" description="Major facilitator superfamily (MFS) profile" evidence="9">
    <location>
        <begin position="24"/>
        <end position="469"/>
    </location>
</feature>
<dbReference type="InterPro" id="IPR011701">
    <property type="entry name" value="MFS"/>
</dbReference>
<dbReference type="CDD" id="cd17321">
    <property type="entry name" value="MFS_MMR_MDR_like"/>
    <property type="match status" value="1"/>
</dbReference>
<reference evidence="10 11" key="1">
    <citation type="submission" date="2020-09" db="EMBL/GenBank/DDBJ databases">
        <title>Novel species in genus Gordonia.</title>
        <authorList>
            <person name="Zhang G."/>
        </authorList>
    </citation>
    <scope>NUCLEOTIDE SEQUENCE [LARGE SCALE GENOMIC DNA]</scope>
    <source>
        <strain evidence="10 11">ON-33</strain>
    </source>
</reference>
<dbReference type="InterPro" id="IPR004638">
    <property type="entry name" value="EmrB-like"/>
</dbReference>
<comment type="subcellular location">
    <subcellularLocation>
        <location evidence="1">Cell membrane</location>
        <topology evidence="1">Multi-pass membrane protein</topology>
    </subcellularLocation>
</comment>
<name>A0ABR7WHP7_9ACTN</name>
<comment type="similarity">
    <text evidence="2">Belongs to the major facilitator superfamily. EmrB family.</text>
</comment>
<dbReference type="Gene3D" id="1.20.1720.10">
    <property type="entry name" value="Multidrug resistance protein D"/>
    <property type="match status" value="1"/>
</dbReference>
<dbReference type="PANTHER" id="PTHR42718:SF9">
    <property type="entry name" value="MAJOR FACILITATOR SUPERFAMILY MULTIDRUG TRANSPORTER MFSC"/>
    <property type="match status" value="1"/>
</dbReference>
<feature type="transmembrane region" description="Helical" evidence="8">
    <location>
        <begin position="90"/>
        <end position="109"/>
    </location>
</feature>
<dbReference type="SUPFAM" id="SSF103473">
    <property type="entry name" value="MFS general substrate transporter"/>
    <property type="match status" value="1"/>
</dbReference>
<keyword evidence="7 8" id="KW-0472">Membrane</keyword>
<comment type="caution">
    <text evidence="10">The sequence shown here is derived from an EMBL/GenBank/DDBJ whole genome shotgun (WGS) entry which is preliminary data.</text>
</comment>
<feature type="transmembrane region" description="Helical" evidence="8">
    <location>
        <begin position="149"/>
        <end position="167"/>
    </location>
</feature>
<proteinExistence type="inferred from homology"/>
<evidence type="ECO:0000256" key="1">
    <source>
        <dbReference type="ARBA" id="ARBA00004651"/>
    </source>
</evidence>
<feature type="transmembrane region" description="Helical" evidence="8">
    <location>
        <begin position="23"/>
        <end position="48"/>
    </location>
</feature>
<evidence type="ECO:0000256" key="2">
    <source>
        <dbReference type="ARBA" id="ARBA00008537"/>
    </source>
</evidence>